<sequence>MVSTLVPPVSTVSTRKPLFFSTLESHGDRVAIVLPDGRHLSYRELAEGADVYARQFSQKRQLLVIEMRNDVDAIAAYLGALRSGTPAILMAEGGTSWEHPIISTFRPEKAVLCTESGWKIETRDEQEDDAGLHSDLAVMLSTSGTTGSPKLVKLSHSNLHENARSIAEYLEITPERRAITNLPLHYSYGLSVLNSHLAAGASIVLTDLSVVDEDFWQLVRREQVTDLPGVPYTYELFEKVGLRSDPPESLRVMTQAGGRLPSNLVRDYAEFARNQGIRFFVMYGQTEATARMAYLPPEQTLENSDCIGVAIPRGKFEIRDETGAAIRKPGQSGELVYQGPNVMMGYALKREDLAAPAKLSELLTGDIAQWSEAGFAKIVGRSSRFSKIAGLRIGLDDVERILRESGRRAYAAGTDEFVAVALIDRSDAASARKLLADRCKLPAHHLMVFNLDEAPTLPSGKIDYVRVRTMGEDLHRQETTEVASGDDPVRALYSKALGQSRIDDDASFSALGGDSLSYMIVSRGLERMLGNLPQHWERLTIRDLDAIRHDRALNPVKRKATTTLSIDAVLRLIAISTIFIGHGAPDHTGWLRGGTTILFCLAGYSLCRFQREQFLTGNVLPAIKGAFRRIVIPYLLLMTALIFLTKITPNPAWWTLTSVFFVDTHDRGILYSFWFIEALMHCLLIMCALFLIPPFRRWAEKRPFHNGLALVGLGAVAFGGGLFIPDHENFSHLFDGWFYVYMLGWTFPLARKPWQRPLLVAIGSVIVCLQFGLEGSRAYWFMGALVVLALVKEVRLPAAIGGIVSQLAAASYMSYLAHPLVLHVTKFVLPTRHDVAITIFLSYFGTLAAGLVGAAIWQQISKVTLEIFNRRSQVQEQATV</sequence>
<reference evidence="5 6" key="1">
    <citation type="submission" date="2022-10" db="EMBL/GenBank/DDBJ databases">
        <title>Luteolibacter arcticus strain CCTCC AB 2014275, whole genome shotgun sequencing project.</title>
        <authorList>
            <person name="Zhao G."/>
            <person name="Shen L."/>
        </authorList>
    </citation>
    <scope>NUCLEOTIDE SEQUENCE [LARGE SCALE GENOMIC DNA]</scope>
    <source>
        <strain evidence="5 6">CCTCC AB 2014275</strain>
    </source>
</reference>
<proteinExistence type="predicted"/>
<gene>
    <name evidence="5" type="ORF">OKA05_06575</name>
</gene>
<accession>A0ABT3GF14</accession>
<dbReference type="Pfam" id="PF00550">
    <property type="entry name" value="PP-binding"/>
    <property type="match status" value="1"/>
</dbReference>
<feature type="transmembrane region" description="Helical" evidence="1">
    <location>
        <begin position="590"/>
        <end position="609"/>
    </location>
</feature>
<dbReference type="InterPro" id="IPR050237">
    <property type="entry name" value="ATP-dep_AMP-bd_enzyme"/>
</dbReference>
<feature type="transmembrane region" description="Helical" evidence="1">
    <location>
        <begin position="835"/>
        <end position="857"/>
    </location>
</feature>
<organism evidence="5 6">
    <name type="scientific">Luteolibacter arcticus</name>
    <dbReference type="NCBI Taxonomy" id="1581411"/>
    <lineage>
        <taxon>Bacteria</taxon>
        <taxon>Pseudomonadati</taxon>
        <taxon>Verrucomicrobiota</taxon>
        <taxon>Verrucomicrobiia</taxon>
        <taxon>Verrucomicrobiales</taxon>
        <taxon>Verrucomicrobiaceae</taxon>
        <taxon>Luteolibacter</taxon>
    </lineage>
</organism>
<feature type="transmembrane region" description="Helical" evidence="1">
    <location>
        <begin position="757"/>
        <end position="773"/>
    </location>
</feature>
<feature type="transmembrane region" description="Helical" evidence="1">
    <location>
        <begin position="630"/>
        <end position="649"/>
    </location>
</feature>
<evidence type="ECO:0000259" key="3">
    <source>
        <dbReference type="Pfam" id="PF00550"/>
    </source>
</evidence>
<evidence type="ECO:0000313" key="6">
    <source>
        <dbReference type="Proteomes" id="UP001320876"/>
    </source>
</evidence>
<keyword evidence="1" id="KW-0812">Transmembrane</keyword>
<keyword evidence="6" id="KW-1185">Reference proteome</keyword>
<evidence type="ECO:0000259" key="2">
    <source>
        <dbReference type="Pfam" id="PF00501"/>
    </source>
</evidence>
<dbReference type="InterPro" id="IPR000873">
    <property type="entry name" value="AMP-dep_synth/lig_dom"/>
</dbReference>
<dbReference type="EMBL" id="JAPDDT010000002">
    <property type="protein sequence ID" value="MCW1922210.1"/>
    <property type="molecule type" value="Genomic_DNA"/>
</dbReference>
<feature type="transmembrane region" description="Helical" evidence="1">
    <location>
        <begin position="669"/>
        <end position="692"/>
    </location>
</feature>
<dbReference type="InterPro" id="IPR009081">
    <property type="entry name" value="PP-bd_ACP"/>
</dbReference>
<keyword evidence="1" id="KW-1133">Transmembrane helix</keyword>
<dbReference type="Pfam" id="PF00501">
    <property type="entry name" value="AMP-binding"/>
    <property type="match status" value="1"/>
</dbReference>
<evidence type="ECO:0000259" key="4">
    <source>
        <dbReference type="Pfam" id="PF01757"/>
    </source>
</evidence>
<dbReference type="SUPFAM" id="SSF47336">
    <property type="entry name" value="ACP-like"/>
    <property type="match status" value="1"/>
</dbReference>
<dbReference type="InterPro" id="IPR042099">
    <property type="entry name" value="ANL_N_sf"/>
</dbReference>
<dbReference type="PANTHER" id="PTHR43767:SF1">
    <property type="entry name" value="NONRIBOSOMAL PEPTIDE SYNTHASE PES1 (EUROFUNG)-RELATED"/>
    <property type="match status" value="1"/>
</dbReference>
<feature type="transmembrane region" description="Helical" evidence="1">
    <location>
        <begin position="730"/>
        <end position="750"/>
    </location>
</feature>
<dbReference type="Pfam" id="PF01757">
    <property type="entry name" value="Acyl_transf_3"/>
    <property type="match status" value="1"/>
</dbReference>
<protein>
    <submittedName>
        <fullName evidence="5">AMP-binding protein</fullName>
    </submittedName>
</protein>
<dbReference type="RefSeq" id="WP_264486319.1">
    <property type="nucleotide sequence ID" value="NZ_JAPDDT010000002.1"/>
</dbReference>
<feature type="domain" description="AMP-dependent synthetase/ligase" evidence="2">
    <location>
        <begin position="126"/>
        <end position="346"/>
    </location>
</feature>
<comment type="caution">
    <text evidence="5">The sequence shown here is derived from an EMBL/GenBank/DDBJ whole genome shotgun (WGS) entry which is preliminary data.</text>
</comment>
<feature type="domain" description="Carrier" evidence="3">
    <location>
        <begin position="489"/>
        <end position="530"/>
    </location>
</feature>
<dbReference type="Gene3D" id="3.40.50.12780">
    <property type="entry name" value="N-terminal domain of ligase-like"/>
    <property type="match status" value="1"/>
</dbReference>
<evidence type="ECO:0000256" key="1">
    <source>
        <dbReference type="SAM" id="Phobius"/>
    </source>
</evidence>
<dbReference type="SUPFAM" id="SSF56801">
    <property type="entry name" value="Acetyl-CoA synthetase-like"/>
    <property type="match status" value="1"/>
</dbReference>
<dbReference type="PANTHER" id="PTHR43767">
    <property type="entry name" value="LONG-CHAIN-FATTY-ACID--COA LIGASE"/>
    <property type="match status" value="1"/>
</dbReference>
<dbReference type="Proteomes" id="UP001320876">
    <property type="component" value="Unassembled WGS sequence"/>
</dbReference>
<dbReference type="InterPro" id="IPR002656">
    <property type="entry name" value="Acyl_transf_3_dom"/>
</dbReference>
<feature type="transmembrane region" description="Helical" evidence="1">
    <location>
        <begin position="807"/>
        <end position="829"/>
    </location>
</feature>
<feature type="domain" description="Acyltransferase 3" evidence="4">
    <location>
        <begin position="569"/>
        <end position="852"/>
    </location>
</feature>
<dbReference type="InterPro" id="IPR036736">
    <property type="entry name" value="ACP-like_sf"/>
</dbReference>
<name>A0ABT3GF14_9BACT</name>
<feature type="transmembrane region" description="Helical" evidence="1">
    <location>
        <begin position="704"/>
        <end position="724"/>
    </location>
</feature>
<evidence type="ECO:0000313" key="5">
    <source>
        <dbReference type="EMBL" id="MCW1922210.1"/>
    </source>
</evidence>
<keyword evidence="1" id="KW-0472">Membrane</keyword>